<keyword evidence="3" id="KW-0489">Methyltransferase</keyword>
<evidence type="ECO:0000256" key="6">
    <source>
        <dbReference type="ARBA" id="ARBA00022723"/>
    </source>
</evidence>
<accession>A0A5C3MU82</accession>
<evidence type="ECO:0000256" key="3">
    <source>
        <dbReference type="ARBA" id="ARBA00022603"/>
    </source>
</evidence>
<dbReference type="SUPFAM" id="SSF82199">
    <property type="entry name" value="SET domain"/>
    <property type="match status" value="1"/>
</dbReference>
<proteinExistence type="predicted"/>
<evidence type="ECO:0000259" key="10">
    <source>
        <dbReference type="PROSITE" id="PS50867"/>
    </source>
</evidence>
<dbReference type="Proteomes" id="UP000305948">
    <property type="component" value="Unassembled WGS sequence"/>
</dbReference>
<dbReference type="EMBL" id="ML213521">
    <property type="protein sequence ID" value="TFK48026.1"/>
    <property type="molecule type" value="Genomic_DNA"/>
</dbReference>
<dbReference type="Pfam" id="PF00856">
    <property type="entry name" value="SET"/>
    <property type="match status" value="1"/>
</dbReference>
<evidence type="ECO:0000256" key="7">
    <source>
        <dbReference type="ARBA" id="ARBA00022833"/>
    </source>
</evidence>
<dbReference type="Gene3D" id="2.170.270.10">
    <property type="entry name" value="SET domain"/>
    <property type="match status" value="1"/>
</dbReference>
<evidence type="ECO:0000313" key="13">
    <source>
        <dbReference type="Proteomes" id="UP000305948"/>
    </source>
</evidence>
<keyword evidence="13" id="KW-1185">Reference proteome</keyword>
<dbReference type="AlphaFoldDB" id="A0A5C3MU82"/>
<feature type="region of interest" description="Disordered" evidence="8">
    <location>
        <begin position="144"/>
        <end position="187"/>
    </location>
</feature>
<dbReference type="PROSITE" id="PS50867">
    <property type="entry name" value="PRE_SET"/>
    <property type="match status" value="1"/>
</dbReference>
<gene>
    <name evidence="12" type="ORF">OE88DRAFT_594379</name>
</gene>
<keyword evidence="5" id="KW-0949">S-adenosyl-L-methionine</keyword>
<evidence type="ECO:0000256" key="2">
    <source>
        <dbReference type="ARBA" id="ARBA00022454"/>
    </source>
</evidence>
<evidence type="ECO:0000256" key="5">
    <source>
        <dbReference type="ARBA" id="ARBA00022691"/>
    </source>
</evidence>
<dbReference type="GO" id="GO:0005634">
    <property type="term" value="C:nucleus"/>
    <property type="evidence" value="ECO:0007669"/>
    <property type="project" value="InterPro"/>
</dbReference>
<organism evidence="12 13">
    <name type="scientific">Heliocybe sulcata</name>
    <dbReference type="NCBI Taxonomy" id="5364"/>
    <lineage>
        <taxon>Eukaryota</taxon>
        <taxon>Fungi</taxon>
        <taxon>Dikarya</taxon>
        <taxon>Basidiomycota</taxon>
        <taxon>Agaricomycotina</taxon>
        <taxon>Agaricomycetes</taxon>
        <taxon>Gloeophyllales</taxon>
        <taxon>Gloeophyllaceae</taxon>
        <taxon>Heliocybe</taxon>
    </lineage>
</organism>
<evidence type="ECO:0000259" key="9">
    <source>
        <dbReference type="PROSITE" id="PS50280"/>
    </source>
</evidence>
<feature type="domain" description="SET" evidence="9">
    <location>
        <begin position="318"/>
        <end position="444"/>
    </location>
</feature>
<dbReference type="PANTHER" id="PTHR46223">
    <property type="entry name" value="HISTONE-LYSINE N-METHYLTRANSFERASE SUV39H"/>
    <property type="match status" value="1"/>
</dbReference>
<evidence type="ECO:0000259" key="11">
    <source>
        <dbReference type="PROSITE" id="PS50868"/>
    </source>
</evidence>
<dbReference type="SMART" id="SM00317">
    <property type="entry name" value="SET"/>
    <property type="match status" value="1"/>
</dbReference>
<dbReference type="GO" id="GO:0032259">
    <property type="term" value="P:methylation"/>
    <property type="evidence" value="ECO:0007669"/>
    <property type="project" value="UniProtKB-KW"/>
</dbReference>
<feature type="domain" description="Post-SET" evidence="11">
    <location>
        <begin position="464"/>
        <end position="480"/>
    </location>
</feature>
<name>A0A5C3MU82_9AGAM</name>
<feature type="region of interest" description="Disordered" evidence="8">
    <location>
        <begin position="1"/>
        <end position="20"/>
    </location>
</feature>
<keyword evidence="4" id="KW-0808">Transferase</keyword>
<dbReference type="PROSITE" id="PS50280">
    <property type="entry name" value="SET"/>
    <property type="match status" value="1"/>
</dbReference>
<protein>
    <submittedName>
        <fullName evidence="12">SET domain-containing protein</fullName>
    </submittedName>
</protein>
<sequence length="481" mass="54794">MPKHGSLKSPPDMWRVSDTEEEDFGEEIGEWPVDGVVSEEIDLTGVSRYEVRWKKWQRHDETTTTWAKQMPDRPDLIQDWIKYQERNRNKMARASTDVVLEALNILDVHNIRTAKQSQAIEEKIERRRSIDLARYAGWDIVERTSGSRSSSADSEPLSSRRYRSTTIKTEDSESASPSRSPSPIVPSLHEKWTRAVRSAGAARITFTNAMDDEAAPPVINGFEYLENKYSYPEGIDPLVANAGEWLVSCDCKFCTDPVNCKCQDALPPNQERVFAYTPEGRFNFRIAPGFEVVECNRNCECRKHGRCMNRVAQKPRDTPIDIFKTEDRGWGARATVDVPKGKVLGIYTGRVLHREELENLPPEHKSYTFNLDARENEDEDPIEKYTVDAYAHGNWTRFINHSCTANVQVYPVVYDTLPEQNLPYLAFVATANISAYDELLLDYDPGFVPREVKGKRKAVPPSATAIRCNCGAANCRGWLQY</sequence>
<evidence type="ECO:0000256" key="1">
    <source>
        <dbReference type="ARBA" id="ARBA00004286"/>
    </source>
</evidence>
<dbReference type="Pfam" id="PF05033">
    <property type="entry name" value="Pre-SET"/>
    <property type="match status" value="1"/>
</dbReference>
<dbReference type="PROSITE" id="PS50868">
    <property type="entry name" value="POST_SET"/>
    <property type="match status" value="1"/>
</dbReference>
<dbReference type="STRING" id="5364.A0A5C3MU82"/>
<dbReference type="InterPro" id="IPR003616">
    <property type="entry name" value="Post-SET_dom"/>
</dbReference>
<dbReference type="GO" id="GO:0008270">
    <property type="term" value="F:zinc ion binding"/>
    <property type="evidence" value="ECO:0007669"/>
    <property type="project" value="InterPro"/>
</dbReference>
<feature type="compositionally biased region" description="Low complexity" evidence="8">
    <location>
        <begin position="174"/>
        <end position="187"/>
    </location>
</feature>
<keyword evidence="2" id="KW-0158">Chromosome</keyword>
<dbReference type="InterPro" id="IPR050973">
    <property type="entry name" value="H3K9_Histone-Lys_N-MTase"/>
</dbReference>
<keyword evidence="6" id="KW-0479">Metal-binding</keyword>
<evidence type="ECO:0000256" key="4">
    <source>
        <dbReference type="ARBA" id="ARBA00022679"/>
    </source>
</evidence>
<reference evidence="12 13" key="1">
    <citation type="journal article" date="2019" name="Nat. Ecol. Evol.">
        <title>Megaphylogeny resolves global patterns of mushroom evolution.</title>
        <authorList>
            <person name="Varga T."/>
            <person name="Krizsan K."/>
            <person name="Foldi C."/>
            <person name="Dima B."/>
            <person name="Sanchez-Garcia M."/>
            <person name="Sanchez-Ramirez S."/>
            <person name="Szollosi G.J."/>
            <person name="Szarkandi J.G."/>
            <person name="Papp V."/>
            <person name="Albert L."/>
            <person name="Andreopoulos W."/>
            <person name="Angelini C."/>
            <person name="Antonin V."/>
            <person name="Barry K.W."/>
            <person name="Bougher N.L."/>
            <person name="Buchanan P."/>
            <person name="Buyck B."/>
            <person name="Bense V."/>
            <person name="Catcheside P."/>
            <person name="Chovatia M."/>
            <person name="Cooper J."/>
            <person name="Damon W."/>
            <person name="Desjardin D."/>
            <person name="Finy P."/>
            <person name="Geml J."/>
            <person name="Haridas S."/>
            <person name="Hughes K."/>
            <person name="Justo A."/>
            <person name="Karasinski D."/>
            <person name="Kautmanova I."/>
            <person name="Kiss B."/>
            <person name="Kocsube S."/>
            <person name="Kotiranta H."/>
            <person name="LaButti K.M."/>
            <person name="Lechner B.E."/>
            <person name="Liimatainen K."/>
            <person name="Lipzen A."/>
            <person name="Lukacs Z."/>
            <person name="Mihaltcheva S."/>
            <person name="Morgado L.N."/>
            <person name="Niskanen T."/>
            <person name="Noordeloos M.E."/>
            <person name="Ohm R.A."/>
            <person name="Ortiz-Santana B."/>
            <person name="Ovrebo C."/>
            <person name="Racz N."/>
            <person name="Riley R."/>
            <person name="Savchenko A."/>
            <person name="Shiryaev A."/>
            <person name="Soop K."/>
            <person name="Spirin V."/>
            <person name="Szebenyi C."/>
            <person name="Tomsovsky M."/>
            <person name="Tulloss R.E."/>
            <person name="Uehling J."/>
            <person name="Grigoriev I.V."/>
            <person name="Vagvolgyi C."/>
            <person name="Papp T."/>
            <person name="Martin F.M."/>
            <person name="Miettinen O."/>
            <person name="Hibbett D.S."/>
            <person name="Nagy L.G."/>
        </authorList>
    </citation>
    <scope>NUCLEOTIDE SEQUENCE [LARGE SCALE GENOMIC DNA]</scope>
    <source>
        <strain evidence="12 13">OMC1185</strain>
    </source>
</reference>
<dbReference type="GO" id="GO:0005694">
    <property type="term" value="C:chromosome"/>
    <property type="evidence" value="ECO:0007669"/>
    <property type="project" value="UniProtKB-SubCell"/>
</dbReference>
<comment type="subcellular location">
    <subcellularLocation>
        <location evidence="1">Chromosome</location>
    </subcellularLocation>
</comment>
<dbReference type="InterPro" id="IPR001214">
    <property type="entry name" value="SET_dom"/>
</dbReference>
<dbReference type="InterPro" id="IPR046341">
    <property type="entry name" value="SET_dom_sf"/>
</dbReference>
<evidence type="ECO:0000256" key="8">
    <source>
        <dbReference type="SAM" id="MobiDB-lite"/>
    </source>
</evidence>
<evidence type="ECO:0000313" key="12">
    <source>
        <dbReference type="EMBL" id="TFK48026.1"/>
    </source>
</evidence>
<feature type="domain" description="Pre-SET" evidence="10">
    <location>
        <begin position="247"/>
        <end position="315"/>
    </location>
</feature>
<dbReference type="InterPro" id="IPR007728">
    <property type="entry name" value="Pre-SET_dom"/>
</dbReference>
<keyword evidence="7" id="KW-0862">Zinc</keyword>
<dbReference type="GO" id="GO:0042054">
    <property type="term" value="F:histone methyltransferase activity"/>
    <property type="evidence" value="ECO:0007669"/>
    <property type="project" value="InterPro"/>
</dbReference>
<dbReference type="OrthoDB" id="308383at2759"/>
<dbReference type="SMART" id="SM00508">
    <property type="entry name" value="PostSET"/>
    <property type="match status" value="1"/>
</dbReference>
<dbReference type="PANTHER" id="PTHR46223:SF3">
    <property type="entry name" value="HISTONE-LYSINE N-METHYLTRANSFERASE SET-23"/>
    <property type="match status" value="1"/>
</dbReference>